<dbReference type="InterPro" id="IPR010055">
    <property type="entry name" value="T2SS_protein-GspJ"/>
</dbReference>
<keyword evidence="6" id="KW-0997">Cell inner membrane</keyword>
<reference evidence="11 12" key="1">
    <citation type="submission" date="2017-05" db="EMBL/GenBank/DDBJ databases">
        <authorList>
            <person name="Song R."/>
            <person name="Chenine A.L."/>
            <person name="Ruprecht R.M."/>
        </authorList>
    </citation>
    <scope>NUCLEOTIDE SEQUENCE [LARGE SCALE GENOMIC DNA]</scope>
    <source>
        <strain evidence="11 12">CECT 8898</strain>
    </source>
</reference>
<evidence type="ECO:0000313" key="12">
    <source>
        <dbReference type="Proteomes" id="UP000207598"/>
    </source>
</evidence>
<comment type="subcellular location">
    <subcellularLocation>
        <location evidence="1">Cell inner membrane</location>
        <topology evidence="1">Single-pass membrane protein</topology>
    </subcellularLocation>
</comment>
<evidence type="ECO:0000256" key="8">
    <source>
        <dbReference type="ARBA" id="ARBA00022989"/>
    </source>
</evidence>
<feature type="transmembrane region" description="Helical" evidence="10">
    <location>
        <begin position="7"/>
        <end position="28"/>
    </location>
</feature>
<dbReference type="GO" id="GO:0015627">
    <property type="term" value="C:type II protein secretion system complex"/>
    <property type="evidence" value="ECO:0007669"/>
    <property type="project" value="InterPro"/>
</dbReference>
<dbReference type="EMBL" id="FXYF01000005">
    <property type="protein sequence ID" value="SMX40798.1"/>
    <property type="molecule type" value="Genomic_DNA"/>
</dbReference>
<sequence length="217" mass="23125">MRRGDRGLSLIELVVAMVLFALVAVMGLTTLNGTIRSRDALTLRDDRDRALAVTLALLRTDLDRLAPVLFYPPEAPPQSALHADPAAGRIGLSIAAPTADGGHPFQRAEWRLDRATGTLSRSSWPVVTPARADQHSAERAFLTGVTALRLRSYWGGLGWVEGGAAALLGGVRPPTATDGDAAFGLVANTYSDILPIAIEITLTHDTLGEIRIVEAMQ</sequence>
<dbReference type="GO" id="GO:0005886">
    <property type="term" value="C:plasma membrane"/>
    <property type="evidence" value="ECO:0007669"/>
    <property type="project" value="UniProtKB-SubCell"/>
</dbReference>
<evidence type="ECO:0000256" key="2">
    <source>
        <dbReference type="ARBA" id="ARBA00011084"/>
    </source>
</evidence>
<comment type="similarity">
    <text evidence="2">Belongs to the GSP J family.</text>
</comment>
<name>A0A238KD65_9RHOB</name>
<dbReference type="GO" id="GO:0015628">
    <property type="term" value="P:protein secretion by the type II secretion system"/>
    <property type="evidence" value="ECO:0007669"/>
    <property type="project" value="InterPro"/>
</dbReference>
<dbReference type="RefSeq" id="WP_094021083.1">
    <property type="nucleotide sequence ID" value="NZ_FXYF01000005.1"/>
</dbReference>
<proteinExistence type="inferred from homology"/>
<gene>
    <name evidence="11" type="ORF">MAA8898_02256</name>
</gene>
<dbReference type="AlphaFoldDB" id="A0A238KD65"/>
<evidence type="ECO:0000256" key="9">
    <source>
        <dbReference type="ARBA" id="ARBA00023136"/>
    </source>
</evidence>
<keyword evidence="7 10" id="KW-0812">Transmembrane</keyword>
<evidence type="ECO:0000256" key="6">
    <source>
        <dbReference type="ARBA" id="ARBA00022519"/>
    </source>
</evidence>
<keyword evidence="8 10" id="KW-1133">Transmembrane helix</keyword>
<evidence type="ECO:0000256" key="5">
    <source>
        <dbReference type="ARBA" id="ARBA00022481"/>
    </source>
</evidence>
<dbReference type="NCBIfam" id="TIGR02532">
    <property type="entry name" value="IV_pilin_GFxxxE"/>
    <property type="match status" value="1"/>
</dbReference>
<dbReference type="SUPFAM" id="SSF54523">
    <property type="entry name" value="Pili subunits"/>
    <property type="match status" value="1"/>
</dbReference>
<keyword evidence="9 10" id="KW-0472">Membrane</keyword>
<evidence type="ECO:0000313" key="11">
    <source>
        <dbReference type="EMBL" id="SMX40798.1"/>
    </source>
</evidence>
<dbReference type="InterPro" id="IPR012902">
    <property type="entry name" value="N_methyl_site"/>
</dbReference>
<accession>A0A238KD65</accession>
<keyword evidence="5" id="KW-0488">Methylation</keyword>
<dbReference type="OrthoDB" id="7869574at2"/>
<dbReference type="PROSITE" id="PS00409">
    <property type="entry name" value="PROKAR_NTER_METHYL"/>
    <property type="match status" value="1"/>
</dbReference>
<evidence type="ECO:0000256" key="10">
    <source>
        <dbReference type="SAM" id="Phobius"/>
    </source>
</evidence>
<evidence type="ECO:0000256" key="7">
    <source>
        <dbReference type="ARBA" id="ARBA00022692"/>
    </source>
</evidence>
<dbReference type="Pfam" id="PF11612">
    <property type="entry name" value="T2SSJ"/>
    <property type="match status" value="1"/>
</dbReference>
<dbReference type="PANTHER" id="PTHR39583:SF2">
    <property type="entry name" value="TYPE II SECRETION SYSTEM PROTEIN J"/>
    <property type="match status" value="1"/>
</dbReference>
<keyword evidence="12" id="KW-1185">Reference proteome</keyword>
<organism evidence="11 12">
    <name type="scientific">Maliponia aquimaris</name>
    <dbReference type="NCBI Taxonomy" id="1673631"/>
    <lineage>
        <taxon>Bacteria</taxon>
        <taxon>Pseudomonadati</taxon>
        <taxon>Pseudomonadota</taxon>
        <taxon>Alphaproteobacteria</taxon>
        <taxon>Rhodobacterales</taxon>
        <taxon>Paracoccaceae</taxon>
        <taxon>Maliponia</taxon>
    </lineage>
</organism>
<dbReference type="InterPro" id="IPR051621">
    <property type="entry name" value="T2SS_protein_J"/>
</dbReference>
<dbReference type="InterPro" id="IPR045584">
    <property type="entry name" value="Pilin-like"/>
</dbReference>
<evidence type="ECO:0000256" key="1">
    <source>
        <dbReference type="ARBA" id="ARBA00004377"/>
    </source>
</evidence>
<dbReference type="PANTHER" id="PTHR39583">
    <property type="entry name" value="TYPE II SECRETION SYSTEM PROTEIN J-RELATED"/>
    <property type="match status" value="1"/>
</dbReference>
<dbReference type="Proteomes" id="UP000207598">
    <property type="component" value="Unassembled WGS sequence"/>
</dbReference>
<evidence type="ECO:0000256" key="4">
    <source>
        <dbReference type="ARBA" id="ARBA00022475"/>
    </source>
</evidence>
<protein>
    <recommendedName>
        <fullName evidence="3">Type II secretion system protein J</fullName>
    </recommendedName>
</protein>
<dbReference type="Pfam" id="PF07963">
    <property type="entry name" value="N_methyl"/>
    <property type="match status" value="1"/>
</dbReference>
<evidence type="ECO:0000256" key="3">
    <source>
        <dbReference type="ARBA" id="ARBA00021539"/>
    </source>
</evidence>
<keyword evidence="4" id="KW-1003">Cell membrane</keyword>